<dbReference type="HAMAP" id="MF_00357">
    <property type="entry name" value="RNApol_bact_RpoE"/>
    <property type="match status" value="1"/>
</dbReference>
<evidence type="ECO:0000313" key="9">
    <source>
        <dbReference type="EMBL" id="MBP3952762.1"/>
    </source>
</evidence>
<evidence type="ECO:0000256" key="1">
    <source>
        <dbReference type="ARBA" id="ARBA00009828"/>
    </source>
</evidence>
<dbReference type="Proteomes" id="UP000678228">
    <property type="component" value="Unassembled WGS sequence"/>
</dbReference>
<comment type="caution">
    <text evidence="9">The sequence shown here is derived from an EMBL/GenBank/DDBJ whole genome shotgun (WGS) entry which is preliminary data.</text>
</comment>
<feature type="region of interest" description="Disordered" evidence="7">
    <location>
        <begin position="124"/>
        <end position="174"/>
    </location>
</feature>
<evidence type="ECO:0000256" key="7">
    <source>
        <dbReference type="SAM" id="MobiDB-lite"/>
    </source>
</evidence>
<reference evidence="9" key="1">
    <citation type="submission" date="2021-03" db="EMBL/GenBank/DDBJ databases">
        <title>Bacillus suaedae sp. nov., isolated from Suaeda aralocaspica.</title>
        <authorList>
            <person name="Lei R.F.R."/>
        </authorList>
    </citation>
    <scope>NUCLEOTIDE SEQUENCE</scope>
    <source>
        <strain evidence="9">YZJH907-2</strain>
    </source>
</reference>
<keyword evidence="10" id="KW-1185">Reference proteome</keyword>
<dbReference type="Gene3D" id="1.10.10.1250">
    <property type="entry name" value="RNA polymerase, subunit delta, N-terminal domain"/>
    <property type="match status" value="1"/>
</dbReference>
<dbReference type="GO" id="GO:0003899">
    <property type="term" value="F:DNA-directed RNA polymerase activity"/>
    <property type="evidence" value="ECO:0007669"/>
    <property type="project" value="UniProtKB-UniRule"/>
</dbReference>
<proteinExistence type="inferred from homology"/>
<dbReference type="InterPro" id="IPR038087">
    <property type="entry name" value="RNAP_delta_N_dom_sf"/>
</dbReference>
<dbReference type="PROSITE" id="PS51913">
    <property type="entry name" value="HTH_HARE"/>
    <property type="match status" value="1"/>
</dbReference>
<evidence type="ECO:0000256" key="3">
    <source>
        <dbReference type="ARBA" id="ARBA00022679"/>
    </source>
</evidence>
<dbReference type="GO" id="GO:0000428">
    <property type="term" value="C:DNA-directed RNA polymerase complex"/>
    <property type="evidence" value="ECO:0007669"/>
    <property type="project" value="UniProtKB-KW"/>
</dbReference>
<protein>
    <recommendedName>
        <fullName evidence="6">Probable DNA-directed RNA polymerase subunit delta</fullName>
    </recommendedName>
    <alternativeName>
        <fullName evidence="6">RNAP delta factor</fullName>
    </alternativeName>
</protein>
<gene>
    <name evidence="6" type="primary">rpoE</name>
    <name evidence="9" type="ORF">J7W16_16695</name>
</gene>
<name>A0A940WXY9_9BACI</name>
<accession>A0A940WXY9</accession>
<evidence type="ECO:0000256" key="5">
    <source>
        <dbReference type="ARBA" id="ARBA00023163"/>
    </source>
</evidence>
<dbReference type="RefSeq" id="WP_210598608.1">
    <property type="nucleotide sequence ID" value="NZ_JAGKSQ010000007.1"/>
</dbReference>
<dbReference type="InterPro" id="IPR029757">
    <property type="entry name" value="RpoE"/>
</dbReference>
<evidence type="ECO:0000259" key="8">
    <source>
        <dbReference type="PROSITE" id="PS51913"/>
    </source>
</evidence>
<organism evidence="9 10">
    <name type="scientific">Halalkalibacter suaedae</name>
    <dbReference type="NCBI Taxonomy" id="2822140"/>
    <lineage>
        <taxon>Bacteria</taxon>
        <taxon>Bacillati</taxon>
        <taxon>Bacillota</taxon>
        <taxon>Bacilli</taxon>
        <taxon>Bacillales</taxon>
        <taxon>Bacillaceae</taxon>
        <taxon>Halalkalibacter</taxon>
    </lineage>
</organism>
<dbReference type="AlphaFoldDB" id="A0A940WXY9"/>
<dbReference type="Pfam" id="PF05066">
    <property type="entry name" value="HARE-HTH"/>
    <property type="match status" value="1"/>
</dbReference>
<dbReference type="GO" id="GO:0006351">
    <property type="term" value="P:DNA-templated transcription"/>
    <property type="evidence" value="ECO:0007669"/>
    <property type="project" value="InterPro"/>
</dbReference>
<keyword evidence="5 6" id="KW-0804">Transcription</keyword>
<feature type="domain" description="HTH HARE-type" evidence="8">
    <location>
        <begin position="14"/>
        <end position="81"/>
    </location>
</feature>
<dbReference type="InterPro" id="IPR007759">
    <property type="entry name" value="Asxl_HARE-HTH"/>
</dbReference>
<comment type="similarity">
    <text evidence="1 6">Belongs to the RpoE family.</text>
</comment>
<keyword evidence="4 6" id="KW-0548">Nucleotidyltransferase</keyword>
<evidence type="ECO:0000256" key="4">
    <source>
        <dbReference type="ARBA" id="ARBA00022695"/>
    </source>
</evidence>
<comment type="function">
    <text evidence="6">Participates in both the initiation and recycling phases of transcription. In the presence of the delta subunit, RNAP displays an increased specificity of transcription, a decreased affinity for nucleic acids, and an increased efficiency of RNA synthesis because of enhanced recycling.</text>
</comment>
<dbReference type="EMBL" id="JAGKSQ010000007">
    <property type="protein sequence ID" value="MBP3952762.1"/>
    <property type="molecule type" value="Genomic_DNA"/>
</dbReference>
<evidence type="ECO:0000256" key="6">
    <source>
        <dbReference type="HAMAP-Rule" id="MF_00357"/>
    </source>
</evidence>
<evidence type="ECO:0000313" key="10">
    <source>
        <dbReference type="Proteomes" id="UP000678228"/>
    </source>
</evidence>
<sequence>MNLQEMTKEELQEVSMIEVAFEIMKKERKPFDYYDLIKEVAKIKGMSKEEVNQRIANLYTAMNIDGRFHSLGDNNWGLKSWYALEQSDEEITTPVKPRKKAKIADTDLDAGFDDFDDEYEDLEDELDELAVDDDADDDDDTDVEDFDDKADIDEDLDDDDDDSDDLEDDDDDLS</sequence>
<evidence type="ECO:0000256" key="2">
    <source>
        <dbReference type="ARBA" id="ARBA00022478"/>
    </source>
</evidence>
<dbReference type="NCBIfam" id="TIGR04567">
    <property type="entry name" value="RNAP_delt_lowGC"/>
    <property type="match status" value="1"/>
</dbReference>
<comment type="subunit">
    <text evidence="6">RNAP is composed of a core of 2 alpha, a beta and a beta' subunits. The core is associated with a delta subunit and one of several sigma factors.</text>
</comment>
<dbReference type="GO" id="GO:0006355">
    <property type="term" value="P:regulation of DNA-templated transcription"/>
    <property type="evidence" value="ECO:0007669"/>
    <property type="project" value="UniProtKB-UniRule"/>
</dbReference>
<keyword evidence="2 6" id="KW-0240">DNA-directed RNA polymerase</keyword>
<keyword evidence="3 6" id="KW-0808">Transferase</keyword>